<dbReference type="STRING" id="96561.Dole_2947"/>
<feature type="signal peptide" evidence="1">
    <location>
        <begin position="1"/>
        <end position="27"/>
    </location>
</feature>
<proteinExistence type="predicted"/>
<dbReference type="InterPro" id="IPR000866">
    <property type="entry name" value="AhpC/TSA"/>
</dbReference>
<gene>
    <name evidence="3" type="ordered locus">Dole_2947</name>
</gene>
<accession>A8ZYX7</accession>
<evidence type="ECO:0000313" key="4">
    <source>
        <dbReference type="Proteomes" id="UP000008561"/>
    </source>
</evidence>
<dbReference type="GO" id="GO:0016209">
    <property type="term" value="F:antioxidant activity"/>
    <property type="evidence" value="ECO:0007669"/>
    <property type="project" value="InterPro"/>
</dbReference>
<dbReference type="AlphaFoldDB" id="A8ZYX7"/>
<keyword evidence="4" id="KW-1185">Reference proteome</keyword>
<dbReference type="HOGENOM" id="CLU_046829_0_0_7"/>
<dbReference type="RefSeq" id="WP_012176361.1">
    <property type="nucleotide sequence ID" value="NC_009943.1"/>
</dbReference>
<dbReference type="GO" id="GO:0016491">
    <property type="term" value="F:oxidoreductase activity"/>
    <property type="evidence" value="ECO:0007669"/>
    <property type="project" value="InterPro"/>
</dbReference>
<name>A8ZYX7_DESOH</name>
<sequence length="466" mass="52530">MKKLSTIPVQLSIACAVILLSLSTARAQEIHLHVPHFAGSHYEWKIFQGKQELTVRSGEISPDGRVILTMPDPYQDYRGMTRWLLKKGGGLDMIYTGKGFSVECLSEKPNSDNIIYTGNPENDYLESHHSRQQTILGKLGAVNHLLQVYAPDENLHKIALDEQTHLRQAFSQVQADRAESLLYAARFGKIVDFTKGIADKIYDNPEDHTTYFNDFVTHTLDFKDLYTSGHWDQVLHHWVMMNIRSGKGDHAFIERMESAMSRMNQDNILAAFAEKAVPLLVEKGKDDLLPAIADHLENRPAVQAALSGSVKNMMASVKMLTGKKAPDLVFHAPVRTQTKTSAEDIIIKTGNLDAAHTILLFYQGECPLCENTLIDLANKYQQLKEQNVRVIAISADMTDQGFEDKLIYHQWPDNYCDFTGMAVENFTKYGVLGVPTLFLLNQEGVVVKKTAMMDELMEILDKKKPF</sequence>
<dbReference type="Proteomes" id="UP000008561">
    <property type="component" value="Chromosome"/>
</dbReference>
<dbReference type="PROSITE" id="PS51352">
    <property type="entry name" value="THIOREDOXIN_2"/>
    <property type="match status" value="1"/>
</dbReference>
<dbReference type="Gene3D" id="3.40.30.10">
    <property type="entry name" value="Glutaredoxin"/>
    <property type="match status" value="1"/>
</dbReference>
<protein>
    <submittedName>
        <fullName evidence="3">Alkyl hydroperoxide reductase/ Thiol specific antioxidant/ Mal allergen</fullName>
    </submittedName>
</protein>
<dbReference type="eggNOG" id="COG0526">
    <property type="taxonomic scope" value="Bacteria"/>
</dbReference>
<dbReference type="InterPro" id="IPR036249">
    <property type="entry name" value="Thioredoxin-like_sf"/>
</dbReference>
<feature type="chain" id="PRO_5002731450" evidence="1">
    <location>
        <begin position="28"/>
        <end position="466"/>
    </location>
</feature>
<evidence type="ECO:0000259" key="2">
    <source>
        <dbReference type="PROSITE" id="PS51352"/>
    </source>
</evidence>
<evidence type="ECO:0000256" key="1">
    <source>
        <dbReference type="SAM" id="SignalP"/>
    </source>
</evidence>
<evidence type="ECO:0000313" key="3">
    <source>
        <dbReference type="EMBL" id="ABW68750.1"/>
    </source>
</evidence>
<dbReference type="OrthoDB" id="9799347at2"/>
<dbReference type="InterPro" id="IPR013766">
    <property type="entry name" value="Thioredoxin_domain"/>
</dbReference>
<feature type="domain" description="Thioredoxin" evidence="2">
    <location>
        <begin position="319"/>
        <end position="466"/>
    </location>
</feature>
<dbReference type="EMBL" id="CP000859">
    <property type="protein sequence ID" value="ABW68750.1"/>
    <property type="molecule type" value="Genomic_DNA"/>
</dbReference>
<keyword evidence="1" id="KW-0732">Signal</keyword>
<dbReference type="SUPFAM" id="SSF52833">
    <property type="entry name" value="Thioredoxin-like"/>
    <property type="match status" value="1"/>
</dbReference>
<dbReference type="Pfam" id="PF00578">
    <property type="entry name" value="AhpC-TSA"/>
    <property type="match status" value="1"/>
</dbReference>
<dbReference type="KEGG" id="dol:Dole_2947"/>
<organism evidence="3 4">
    <name type="scientific">Desulfosudis oleivorans (strain DSM 6200 / JCM 39069 / Hxd3)</name>
    <name type="common">Desulfococcus oleovorans</name>
    <dbReference type="NCBI Taxonomy" id="96561"/>
    <lineage>
        <taxon>Bacteria</taxon>
        <taxon>Pseudomonadati</taxon>
        <taxon>Thermodesulfobacteriota</taxon>
        <taxon>Desulfobacteria</taxon>
        <taxon>Desulfobacterales</taxon>
        <taxon>Desulfosudaceae</taxon>
        <taxon>Desulfosudis</taxon>
    </lineage>
</organism>
<dbReference type="PROSITE" id="PS51257">
    <property type="entry name" value="PROKAR_LIPOPROTEIN"/>
    <property type="match status" value="1"/>
</dbReference>
<reference evidence="3 4" key="1">
    <citation type="submission" date="2007-10" db="EMBL/GenBank/DDBJ databases">
        <title>Complete sequence of Desulfococcus oleovorans Hxd3.</title>
        <authorList>
            <consortium name="US DOE Joint Genome Institute"/>
            <person name="Copeland A."/>
            <person name="Lucas S."/>
            <person name="Lapidus A."/>
            <person name="Barry K."/>
            <person name="Glavina del Rio T."/>
            <person name="Dalin E."/>
            <person name="Tice H."/>
            <person name="Pitluck S."/>
            <person name="Kiss H."/>
            <person name="Brettin T."/>
            <person name="Bruce D."/>
            <person name="Detter J.C."/>
            <person name="Han C."/>
            <person name="Schmutz J."/>
            <person name="Larimer F."/>
            <person name="Land M."/>
            <person name="Hauser L."/>
            <person name="Kyrpides N."/>
            <person name="Kim E."/>
            <person name="Wawrik B."/>
            <person name="Richardson P."/>
        </authorList>
    </citation>
    <scope>NUCLEOTIDE SEQUENCE [LARGE SCALE GENOMIC DNA]</scope>
    <source>
        <strain evidence="4">DSM 6200 / JCM 39069 / Hxd3</strain>
    </source>
</reference>